<protein>
    <recommendedName>
        <fullName evidence="1">BZIP domain-containing protein</fullName>
    </recommendedName>
</protein>
<dbReference type="KEGG" id="gsl:Gasu_23820"/>
<keyword evidence="3" id="KW-1185">Reference proteome</keyword>
<dbReference type="OrthoDB" id="10355665at2759"/>
<dbReference type="AlphaFoldDB" id="M2XJD4"/>
<sequence>MLLKLHMSIPEQKKKPISVASLLNPFIVTALNVWDEHSMSLSTSSSTTTETLKNIDNHTRTTWKHTTVGLIQTVTTTLSPPNCESSNVDISLRLEAKRCRKDTQLVKKNRRGRLPLHPEMSAEERALWRIYRNRQSAAKSRQKQKEHILYLEKLLKNAEFCNLLLNRTCTLYANIIQQLQQQV</sequence>
<dbReference type="EMBL" id="KB454501">
    <property type="protein sequence ID" value="EME30227.1"/>
    <property type="molecule type" value="Genomic_DNA"/>
</dbReference>
<dbReference type="GO" id="GO:0003700">
    <property type="term" value="F:DNA-binding transcription factor activity"/>
    <property type="evidence" value="ECO:0007669"/>
    <property type="project" value="InterPro"/>
</dbReference>
<organism evidence="2 3">
    <name type="scientific">Galdieria sulphuraria</name>
    <name type="common">Red alga</name>
    <dbReference type="NCBI Taxonomy" id="130081"/>
    <lineage>
        <taxon>Eukaryota</taxon>
        <taxon>Rhodophyta</taxon>
        <taxon>Bangiophyceae</taxon>
        <taxon>Galdieriales</taxon>
        <taxon>Galdieriaceae</taxon>
        <taxon>Galdieria</taxon>
    </lineage>
</organism>
<dbReference type="Proteomes" id="UP000030680">
    <property type="component" value="Unassembled WGS sequence"/>
</dbReference>
<dbReference type="RefSeq" id="XP_005706747.1">
    <property type="nucleotide sequence ID" value="XM_005706690.1"/>
</dbReference>
<reference evidence="3" key="1">
    <citation type="journal article" date="2013" name="Science">
        <title>Gene transfer from bacteria and archaea facilitated evolution of an extremophilic eukaryote.</title>
        <authorList>
            <person name="Schonknecht G."/>
            <person name="Chen W.H."/>
            <person name="Ternes C.M."/>
            <person name="Barbier G.G."/>
            <person name="Shrestha R.P."/>
            <person name="Stanke M."/>
            <person name="Brautigam A."/>
            <person name="Baker B.J."/>
            <person name="Banfield J.F."/>
            <person name="Garavito R.M."/>
            <person name="Carr K."/>
            <person name="Wilkerson C."/>
            <person name="Rensing S.A."/>
            <person name="Gagneul D."/>
            <person name="Dickenson N.E."/>
            <person name="Oesterhelt C."/>
            <person name="Lercher M.J."/>
            <person name="Weber A.P."/>
        </authorList>
    </citation>
    <scope>NUCLEOTIDE SEQUENCE [LARGE SCALE GENOMIC DNA]</scope>
    <source>
        <strain evidence="3">074W</strain>
    </source>
</reference>
<dbReference type="InterPro" id="IPR046347">
    <property type="entry name" value="bZIP_sf"/>
</dbReference>
<dbReference type="Gramene" id="EME30227">
    <property type="protein sequence ID" value="EME30227"/>
    <property type="gene ID" value="Gasu_23820"/>
</dbReference>
<evidence type="ECO:0000313" key="3">
    <source>
        <dbReference type="Proteomes" id="UP000030680"/>
    </source>
</evidence>
<feature type="domain" description="BZIP" evidence="1">
    <location>
        <begin position="129"/>
        <end position="143"/>
    </location>
</feature>
<name>M2XJD4_GALSU</name>
<dbReference type="InterPro" id="IPR004827">
    <property type="entry name" value="bZIP"/>
</dbReference>
<dbReference type="SUPFAM" id="SSF57959">
    <property type="entry name" value="Leucine zipper domain"/>
    <property type="match status" value="1"/>
</dbReference>
<gene>
    <name evidence="2" type="ORF">Gasu_23820</name>
</gene>
<evidence type="ECO:0000259" key="1">
    <source>
        <dbReference type="PROSITE" id="PS00036"/>
    </source>
</evidence>
<accession>M2XJD4</accession>
<dbReference type="Gene3D" id="1.20.5.170">
    <property type="match status" value="1"/>
</dbReference>
<dbReference type="GeneID" id="17088972"/>
<dbReference type="PROSITE" id="PS00036">
    <property type="entry name" value="BZIP_BASIC"/>
    <property type="match status" value="1"/>
</dbReference>
<proteinExistence type="predicted"/>
<evidence type="ECO:0000313" key="2">
    <source>
        <dbReference type="EMBL" id="EME30227.1"/>
    </source>
</evidence>